<feature type="chain" id="PRO_5039547959" evidence="2">
    <location>
        <begin position="23"/>
        <end position="76"/>
    </location>
</feature>
<name>A0A9D6V4G0_9BACT</name>
<dbReference type="EMBL" id="JACRDE010000540">
    <property type="protein sequence ID" value="MBI5251900.1"/>
    <property type="molecule type" value="Genomic_DNA"/>
</dbReference>
<comment type="caution">
    <text evidence="3">The sequence shown here is derived from an EMBL/GenBank/DDBJ whole genome shotgun (WGS) entry which is preliminary data.</text>
</comment>
<evidence type="ECO:0000256" key="2">
    <source>
        <dbReference type="SAM" id="SignalP"/>
    </source>
</evidence>
<organism evidence="3 4">
    <name type="scientific">Desulfomonile tiedjei</name>
    <dbReference type="NCBI Taxonomy" id="2358"/>
    <lineage>
        <taxon>Bacteria</taxon>
        <taxon>Pseudomonadati</taxon>
        <taxon>Thermodesulfobacteriota</taxon>
        <taxon>Desulfomonilia</taxon>
        <taxon>Desulfomonilales</taxon>
        <taxon>Desulfomonilaceae</taxon>
        <taxon>Desulfomonile</taxon>
    </lineage>
</organism>
<protein>
    <submittedName>
        <fullName evidence="3">Uncharacterized protein</fullName>
    </submittedName>
</protein>
<feature type="region of interest" description="Disordered" evidence="1">
    <location>
        <begin position="54"/>
        <end position="76"/>
    </location>
</feature>
<evidence type="ECO:0000256" key="1">
    <source>
        <dbReference type="SAM" id="MobiDB-lite"/>
    </source>
</evidence>
<feature type="signal peptide" evidence="2">
    <location>
        <begin position="1"/>
        <end position="22"/>
    </location>
</feature>
<proteinExistence type="predicted"/>
<accession>A0A9D6V4G0</accession>
<dbReference type="Proteomes" id="UP000807825">
    <property type="component" value="Unassembled WGS sequence"/>
</dbReference>
<evidence type="ECO:0000313" key="3">
    <source>
        <dbReference type="EMBL" id="MBI5251900.1"/>
    </source>
</evidence>
<reference evidence="3" key="1">
    <citation type="submission" date="2020-07" db="EMBL/GenBank/DDBJ databases">
        <title>Huge and variable diversity of episymbiotic CPR bacteria and DPANN archaea in groundwater ecosystems.</title>
        <authorList>
            <person name="He C.Y."/>
            <person name="Keren R."/>
            <person name="Whittaker M."/>
            <person name="Farag I.F."/>
            <person name="Doudna J."/>
            <person name="Cate J.H.D."/>
            <person name="Banfield J.F."/>
        </authorList>
    </citation>
    <scope>NUCLEOTIDE SEQUENCE</scope>
    <source>
        <strain evidence="3">NC_groundwater_1664_Pr3_B-0.1um_52_9</strain>
    </source>
</reference>
<evidence type="ECO:0000313" key="4">
    <source>
        <dbReference type="Proteomes" id="UP000807825"/>
    </source>
</evidence>
<gene>
    <name evidence="3" type="ORF">HY912_20605</name>
</gene>
<keyword evidence="2" id="KW-0732">Signal</keyword>
<feature type="compositionally biased region" description="Basic residues" evidence="1">
    <location>
        <begin position="66"/>
        <end position="76"/>
    </location>
</feature>
<sequence>MKRIILLLTALVFLVSVPFASARDASRDELMRLAKEDAAKTKAAAVKEKEKEAAAAATATTETKKTVKKKAQEKKS</sequence>
<dbReference type="AlphaFoldDB" id="A0A9D6V4G0"/>